<sequence>MEFHHQPASNIVSETEPVSPVHLAQASPFCLHPREADLPSWGYTVPPPDQRHDRILPSLPTSEYLPRLLSAYVVDALLWEWLPFHTMQTASFEPRNLEAVEILLVLLFLFEFGFLPIKLSQQVRQPPTCPLISERWHGGQKARSRCRLGFQNPLRSLKPNSRRYGGSQRSSVVSSNGSFKTFHWPLSLCLVCILTAPFVSEYYIDCIARPLSSQ</sequence>
<accession>A0AAE0MWG1</accession>
<dbReference type="EMBL" id="JAUEPP010000001">
    <property type="protein sequence ID" value="KAK3354801.1"/>
    <property type="molecule type" value="Genomic_DNA"/>
</dbReference>
<dbReference type="Proteomes" id="UP001278500">
    <property type="component" value="Unassembled WGS sequence"/>
</dbReference>
<keyword evidence="2" id="KW-1185">Reference proteome</keyword>
<dbReference type="GeneID" id="87859641"/>
<gene>
    <name evidence="1" type="ORF">B0H65DRAFT_25239</name>
</gene>
<reference evidence="1" key="1">
    <citation type="journal article" date="2023" name="Mol. Phylogenet. Evol.">
        <title>Genome-scale phylogeny and comparative genomics of the fungal order Sordariales.</title>
        <authorList>
            <person name="Hensen N."/>
            <person name="Bonometti L."/>
            <person name="Westerberg I."/>
            <person name="Brannstrom I.O."/>
            <person name="Guillou S."/>
            <person name="Cros-Aarteil S."/>
            <person name="Calhoun S."/>
            <person name="Haridas S."/>
            <person name="Kuo A."/>
            <person name="Mondo S."/>
            <person name="Pangilinan J."/>
            <person name="Riley R."/>
            <person name="LaButti K."/>
            <person name="Andreopoulos B."/>
            <person name="Lipzen A."/>
            <person name="Chen C."/>
            <person name="Yan M."/>
            <person name="Daum C."/>
            <person name="Ng V."/>
            <person name="Clum A."/>
            <person name="Steindorff A."/>
            <person name="Ohm R.A."/>
            <person name="Martin F."/>
            <person name="Silar P."/>
            <person name="Natvig D.O."/>
            <person name="Lalanne C."/>
            <person name="Gautier V."/>
            <person name="Ament-Velasquez S.L."/>
            <person name="Kruys A."/>
            <person name="Hutchinson M.I."/>
            <person name="Powell A.J."/>
            <person name="Barry K."/>
            <person name="Miller A.N."/>
            <person name="Grigoriev I.V."/>
            <person name="Debuchy R."/>
            <person name="Gladieux P."/>
            <person name="Hiltunen Thoren M."/>
            <person name="Johannesson H."/>
        </authorList>
    </citation>
    <scope>NUCLEOTIDE SEQUENCE</scope>
    <source>
        <strain evidence="1">CBS 560.94</strain>
    </source>
</reference>
<reference evidence="1" key="2">
    <citation type="submission" date="2023-06" db="EMBL/GenBank/DDBJ databases">
        <authorList>
            <consortium name="Lawrence Berkeley National Laboratory"/>
            <person name="Haridas S."/>
            <person name="Hensen N."/>
            <person name="Bonometti L."/>
            <person name="Westerberg I."/>
            <person name="Brannstrom I.O."/>
            <person name="Guillou S."/>
            <person name="Cros-Aarteil S."/>
            <person name="Calhoun S."/>
            <person name="Kuo A."/>
            <person name="Mondo S."/>
            <person name="Pangilinan J."/>
            <person name="Riley R."/>
            <person name="Labutti K."/>
            <person name="Andreopoulos B."/>
            <person name="Lipzen A."/>
            <person name="Chen C."/>
            <person name="Yanf M."/>
            <person name="Daum C."/>
            <person name="Ng V."/>
            <person name="Clum A."/>
            <person name="Steindorff A."/>
            <person name="Ohm R."/>
            <person name="Martin F."/>
            <person name="Silar P."/>
            <person name="Natvig D."/>
            <person name="Lalanne C."/>
            <person name="Gautier V."/>
            <person name="Ament-Velasquez S.L."/>
            <person name="Kruys A."/>
            <person name="Hutchinson M.I."/>
            <person name="Powell A.J."/>
            <person name="Barry K."/>
            <person name="Miller A.N."/>
            <person name="Grigoriev I.V."/>
            <person name="Debuchy R."/>
            <person name="Gladieux P."/>
            <person name="Thoren M.H."/>
            <person name="Johannesson H."/>
        </authorList>
    </citation>
    <scope>NUCLEOTIDE SEQUENCE</scope>
    <source>
        <strain evidence="1">CBS 560.94</strain>
    </source>
</reference>
<comment type="caution">
    <text evidence="1">The sequence shown here is derived from an EMBL/GenBank/DDBJ whole genome shotgun (WGS) entry which is preliminary data.</text>
</comment>
<dbReference type="AlphaFoldDB" id="A0AAE0MWG1"/>
<name>A0AAE0MWG1_9PEZI</name>
<evidence type="ECO:0000313" key="2">
    <source>
        <dbReference type="Proteomes" id="UP001278500"/>
    </source>
</evidence>
<dbReference type="RefSeq" id="XP_062686179.1">
    <property type="nucleotide sequence ID" value="XM_062822487.1"/>
</dbReference>
<proteinExistence type="predicted"/>
<organism evidence="1 2">
    <name type="scientific">Neurospora tetraspora</name>
    <dbReference type="NCBI Taxonomy" id="94610"/>
    <lineage>
        <taxon>Eukaryota</taxon>
        <taxon>Fungi</taxon>
        <taxon>Dikarya</taxon>
        <taxon>Ascomycota</taxon>
        <taxon>Pezizomycotina</taxon>
        <taxon>Sordariomycetes</taxon>
        <taxon>Sordariomycetidae</taxon>
        <taxon>Sordariales</taxon>
        <taxon>Sordariaceae</taxon>
        <taxon>Neurospora</taxon>
    </lineage>
</organism>
<protein>
    <submittedName>
        <fullName evidence="1">Uncharacterized protein</fullName>
    </submittedName>
</protein>
<evidence type="ECO:0000313" key="1">
    <source>
        <dbReference type="EMBL" id="KAK3354801.1"/>
    </source>
</evidence>